<protein>
    <submittedName>
        <fullName evidence="2">Uncharacterized protein</fullName>
    </submittedName>
</protein>
<dbReference type="OrthoDB" id="784276at2"/>
<sequence>MKGHSRPETAAEAANAQQRSGGFLVNGYSEWLKRYTFAPVTHPVHGNPSGFTQADARQSADIAAIP</sequence>
<accession>A0A1G7U4M0</accession>
<dbReference type="EMBL" id="FNCJ01000003">
    <property type="protein sequence ID" value="SDG41710.1"/>
    <property type="molecule type" value="Genomic_DNA"/>
</dbReference>
<reference evidence="2 3" key="1">
    <citation type="submission" date="2016-10" db="EMBL/GenBank/DDBJ databases">
        <authorList>
            <person name="de Groot N.N."/>
        </authorList>
    </citation>
    <scope>NUCLEOTIDE SEQUENCE [LARGE SCALE GENOMIC DNA]</scope>
    <source>
        <strain evidence="2 3">LMG 2247</strain>
    </source>
</reference>
<dbReference type="Proteomes" id="UP000199706">
    <property type="component" value="Unassembled WGS sequence"/>
</dbReference>
<evidence type="ECO:0000313" key="3">
    <source>
        <dbReference type="Proteomes" id="UP000199706"/>
    </source>
</evidence>
<dbReference type="AlphaFoldDB" id="A0A1G7U4M0"/>
<proteinExistence type="predicted"/>
<evidence type="ECO:0000313" key="2">
    <source>
        <dbReference type="EMBL" id="SDG41710.1"/>
    </source>
</evidence>
<gene>
    <name evidence="2" type="ORF">SAMN05216466_103269</name>
</gene>
<organism evidence="2 3">
    <name type="scientific">Paraburkholderia phenazinium</name>
    <dbReference type="NCBI Taxonomy" id="60549"/>
    <lineage>
        <taxon>Bacteria</taxon>
        <taxon>Pseudomonadati</taxon>
        <taxon>Pseudomonadota</taxon>
        <taxon>Betaproteobacteria</taxon>
        <taxon>Burkholderiales</taxon>
        <taxon>Burkholderiaceae</taxon>
        <taxon>Paraburkholderia</taxon>
    </lineage>
</organism>
<feature type="region of interest" description="Disordered" evidence="1">
    <location>
        <begin position="42"/>
        <end position="66"/>
    </location>
</feature>
<evidence type="ECO:0000256" key="1">
    <source>
        <dbReference type="SAM" id="MobiDB-lite"/>
    </source>
</evidence>
<dbReference type="RefSeq" id="WP_090683417.1">
    <property type="nucleotide sequence ID" value="NZ_CADERL010000016.1"/>
</dbReference>
<name>A0A1G7U4M0_9BURK</name>